<dbReference type="EMBL" id="CM042884">
    <property type="protein sequence ID" value="KAI4371249.1"/>
    <property type="molecule type" value="Genomic_DNA"/>
</dbReference>
<name>A0ACB9QXF2_9MYRT</name>
<sequence>MLRLILSSSSRRSSVGRFRNQILGPRSLDSYSTREFADATVLNASRNPRKPEEPPEPESPWPKILIGGMAVGIASLAAYQVSMR</sequence>
<evidence type="ECO:0000313" key="2">
    <source>
        <dbReference type="Proteomes" id="UP001057402"/>
    </source>
</evidence>
<proteinExistence type="predicted"/>
<evidence type="ECO:0000313" key="1">
    <source>
        <dbReference type="EMBL" id="KAI4371249.1"/>
    </source>
</evidence>
<keyword evidence="2" id="KW-1185">Reference proteome</keyword>
<accession>A0ACB9QXF2</accession>
<dbReference type="Proteomes" id="UP001057402">
    <property type="component" value="Chromosome 5"/>
</dbReference>
<protein>
    <submittedName>
        <fullName evidence="1">Uncharacterized protein</fullName>
    </submittedName>
</protein>
<gene>
    <name evidence="1" type="ORF">MLD38_019510</name>
</gene>
<comment type="caution">
    <text evidence="1">The sequence shown here is derived from an EMBL/GenBank/DDBJ whole genome shotgun (WGS) entry which is preliminary data.</text>
</comment>
<reference evidence="2" key="1">
    <citation type="journal article" date="2023" name="Front. Plant Sci.">
        <title>Chromosomal-level genome assembly of Melastoma candidum provides insights into trichome evolution.</title>
        <authorList>
            <person name="Zhong Y."/>
            <person name="Wu W."/>
            <person name="Sun C."/>
            <person name="Zou P."/>
            <person name="Liu Y."/>
            <person name="Dai S."/>
            <person name="Zhou R."/>
        </authorList>
    </citation>
    <scope>NUCLEOTIDE SEQUENCE [LARGE SCALE GENOMIC DNA]</scope>
</reference>
<organism evidence="1 2">
    <name type="scientific">Melastoma candidum</name>
    <dbReference type="NCBI Taxonomy" id="119954"/>
    <lineage>
        <taxon>Eukaryota</taxon>
        <taxon>Viridiplantae</taxon>
        <taxon>Streptophyta</taxon>
        <taxon>Embryophyta</taxon>
        <taxon>Tracheophyta</taxon>
        <taxon>Spermatophyta</taxon>
        <taxon>Magnoliopsida</taxon>
        <taxon>eudicotyledons</taxon>
        <taxon>Gunneridae</taxon>
        <taxon>Pentapetalae</taxon>
        <taxon>rosids</taxon>
        <taxon>malvids</taxon>
        <taxon>Myrtales</taxon>
        <taxon>Melastomataceae</taxon>
        <taxon>Melastomatoideae</taxon>
        <taxon>Melastomateae</taxon>
        <taxon>Melastoma</taxon>
    </lineage>
</organism>